<evidence type="ECO:0000313" key="3">
    <source>
        <dbReference type="Proteomes" id="UP000009234"/>
    </source>
</evidence>
<keyword evidence="3" id="KW-1185">Reference proteome</keyword>
<keyword evidence="1" id="KW-0812">Transmembrane</keyword>
<accession>F6DRC1</accession>
<protein>
    <submittedName>
        <fullName evidence="2">Uncharacterized protein</fullName>
    </submittedName>
</protein>
<name>F6DRC1_DESRL</name>
<dbReference type="HOGENOM" id="CLU_3167305_0_0_9"/>
<keyword evidence="1" id="KW-1133">Transmembrane helix</keyword>
<dbReference type="RefSeq" id="WP_013842710.1">
    <property type="nucleotide sequence ID" value="NC_015589.1"/>
</dbReference>
<reference evidence="3" key="1">
    <citation type="submission" date="2011-05" db="EMBL/GenBank/DDBJ databases">
        <title>Complete sequence of Desulfotomaculum ruminis DSM 2154.</title>
        <authorList>
            <person name="Lucas S."/>
            <person name="Copeland A."/>
            <person name="Lapidus A."/>
            <person name="Cheng J.-F."/>
            <person name="Goodwin L."/>
            <person name="Pitluck S."/>
            <person name="Lu M."/>
            <person name="Detter J.C."/>
            <person name="Han C."/>
            <person name="Tapia R."/>
            <person name="Land M."/>
            <person name="Hauser L."/>
            <person name="Kyrpides N."/>
            <person name="Ivanova N."/>
            <person name="Mikhailova N."/>
            <person name="Pagani I."/>
            <person name="Stams A.J.M."/>
            <person name="Plugge C.M."/>
            <person name="Muyzer G."/>
            <person name="Kuever J."/>
            <person name="Parshina S.N."/>
            <person name="Ivanova A.E."/>
            <person name="Nazina T.N."/>
            <person name="Brambilla E."/>
            <person name="Spring S."/>
            <person name="Klenk H.-P."/>
            <person name="Woyke T."/>
        </authorList>
    </citation>
    <scope>NUCLEOTIDE SEQUENCE [LARGE SCALE GENOMIC DNA]</scope>
    <source>
        <strain evidence="3">ATCC 23193 / DSM 2154 / NCIB 8452 / DL</strain>
    </source>
</reference>
<proteinExistence type="predicted"/>
<dbReference type="AlphaFoldDB" id="F6DRC1"/>
<keyword evidence="1" id="KW-0472">Membrane</keyword>
<dbReference type="Proteomes" id="UP000009234">
    <property type="component" value="Chromosome"/>
</dbReference>
<evidence type="ECO:0000313" key="2">
    <source>
        <dbReference type="EMBL" id="AEG60956.1"/>
    </source>
</evidence>
<reference evidence="2 3" key="2">
    <citation type="journal article" date="2012" name="Stand. Genomic Sci.">
        <title>Complete genome sequence of the sulfate-reducing firmicute Desulfotomaculum ruminis type strain (DL(T)).</title>
        <authorList>
            <person name="Spring S."/>
            <person name="Visser M."/>
            <person name="Lu M."/>
            <person name="Copeland A."/>
            <person name="Lapidus A."/>
            <person name="Lucas S."/>
            <person name="Cheng J.F."/>
            <person name="Han C."/>
            <person name="Tapia R."/>
            <person name="Goodwin L.A."/>
            <person name="Pitluck S."/>
            <person name="Ivanova N."/>
            <person name="Land M."/>
            <person name="Hauser L."/>
            <person name="Larimer F."/>
            <person name="Rohde M."/>
            <person name="Goker M."/>
            <person name="Detter J.C."/>
            <person name="Kyrpides N.C."/>
            <person name="Woyke T."/>
            <person name="Schaap P.J."/>
            <person name="Plugge C.M."/>
            <person name="Muyzer G."/>
            <person name="Kuever J."/>
            <person name="Pereira I.A."/>
            <person name="Parshina S.N."/>
            <person name="Bernier-Latmani R."/>
            <person name="Stams A.J."/>
            <person name="Klenk H.P."/>
        </authorList>
    </citation>
    <scope>NUCLEOTIDE SEQUENCE [LARGE SCALE GENOMIC DNA]</scope>
    <source>
        <strain evidence="3">ATCC 23193 / DSM 2154 / NCIB 8452 / DL</strain>
    </source>
</reference>
<dbReference type="EMBL" id="CP002780">
    <property type="protein sequence ID" value="AEG60956.1"/>
    <property type="molecule type" value="Genomic_DNA"/>
</dbReference>
<feature type="transmembrane region" description="Helical" evidence="1">
    <location>
        <begin position="12"/>
        <end position="32"/>
    </location>
</feature>
<evidence type="ECO:0000256" key="1">
    <source>
        <dbReference type="SAM" id="Phobius"/>
    </source>
</evidence>
<dbReference type="KEGG" id="dru:Desru_2732"/>
<sequence>MHYFHRYHHGHAGIGLFMLTSIGLTIPFLCIMKRIANSLEILAEKRP</sequence>
<organism evidence="2 3">
    <name type="scientific">Desulforamulus ruminis (strain ATCC 23193 / DSM 2154 / NCIMB 8452 / DL)</name>
    <name type="common">Desulfotomaculum ruminis</name>
    <dbReference type="NCBI Taxonomy" id="696281"/>
    <lineage>
        <taxon>Bacteria</taxon>
        <taxon>Bacillati</taxon>
        <taxon>Bacillota</taxon>
        <taxon>Clostridia</taxon>
        <taxon>Eubacteriales</taxon>
        <taxon>Peptococcaceae</taxon>
        <taxon>Desulforamulus</taxon>
    </lineage>
</organism>
<gene>
    <name evidence="2" type="ordered locus">Desru_2732</name>
</gene>